<dbReference type="InterPro" id="IPR008538">
    <property type="entry name" value="Uma2"/>
</dbReference>
<dbReference type="SUPFAM" id="SSF52980">
    <property type="entry name" value="Restriction endonuclease-like"/>
    <property type="match status" value="1"/>
</dbReference>
<evidence type="ECO:0000313" key="3">
    <source>
        <dbReference type="Proteomes" id="UP001225605"/>
    </source>
</evidence>
<evidence type="ECO:0000259" key="1">
    <source>
        <dbReference type="Pfam" id="PF05685"/>
    </source>
</evidence>
<proteinExistence type="predicted"/>
<reference evidence="2 3" key="1">
    <citation type="submission" date="2017-06" db="EMBL/GenBank/DDBJ databases">
        <title>Cultured bacterium strain Saccharothrix yanglingensis Hhs.015.</title>
        <authorList>
            <person name="Xia Y."/>
        </authorList>
    </citation>
    <scope>NUCLEOTIDE SEQUENCE [LARGE SCALE GENOMIC DNA]</scope>
    <source>
        <strain evidence="2 3">Hhs.015</strain>
    </source>
</reference>
<dbReference type="Gene3D" id="3.90.1570.10">
    <property type="entry name" value="tt1808, chain A"/>
    <property type="match status" value="1"/>
</dbReference>
<dbReference type="EMBL" id="NSDM01000007">
    <property type="protein sequence ID" value="MDQ2585943.1"/>
    <property type="molecule type" value="Genomic_DNA"/>
</dbReference>
<protein>
    <recommendedName>
        <fullName evidence="1">Putative restriction endonuclease domain-containing protein</fullName>
    </recommendedName>
</protein>
<dbReference type="Pfam" id="PF05685">
    <property type="entry name" value="Uma2"/>
    <property type="match status" value="1"/>
</dbReference>
<keyword evidence="3" id="KW-1185">Reference proteome</keyword>
<organism evidence="2 3">
    <name type="scientific">Saccharothrix yanglingensis</name>
    <dbReference type="NCBI Taxonomy" id="659496"/>
    <lineage>
        <taxon>Bacteria</taxon>
        <taxon>Bacillati</taxon>
        <taxon>Actinomycetota</taxon>
        <taxon>Actinomycetes</taxon>
        <taxon>Pseudonocardiales</taxon>
        <taxon>Pseudonocardiaceae</taxon>
        <taxon>Saccharothrix</taxon>
    </lineage>
</organism>
<dbReference type="PANTHER" id="PTHR34107:SF4">
    <property type="entry name" value="SLL1222 PROTEIN"/>
    <property type="match status" value="1"/>
</dbReference>
<evidence type="ECO:0000313" key="2">
    <source>
        <dbReference type="EMBL" id="MDQ2585943.1"/>
    </source>
</evidence>
<name>A0ABU0X1D9_9PSEU</name>
<dbReference type="InterPro" id="IPR011335">
    <property type="entry name" value="Restrct_endonuc-II-like"/>
</dbReference>
<dbReference type="InterPro" id="IPR012296">
    <property type="entry name" value="Nuclease_put_TT1808"/>
</dbReference>
<dbReference type="CDD" id="cd06260">
    <property type="entry name" value="DUF820-like"/>
    <property type="match status" value="1"/>
</dbReference>
<dbReference type="PANTHER" id="PTHR34107">
    <property type="entry name" value="SLL0198 PROTEIN-RELATED"/>
    <property type="match status" value="1"/>
</dbReference>
<comment type="caution">
    <text evidence="2">The sequence shown here is derived from an EMBL/GenBank/DDBJ whole genome shotgun (WGS) entry which is preliminary data.</text>
</comment>
<dbReference type="Proteomes" id="UP001225605">
    <property type="component" value="Unassembled WGS sequence"/>
</dbReference>
<sequence length="200" mass="21761">MSVMANDCEGPLYTVEDLEGMPDDGRRYELVDGALHVSPATGHRHQKVVSKLIMFLGNRCPGDLEVLSAPFSVRPSPTVELQPDVLVTRAEDVTDKLLPVAPLLVVEVLSPSTAAYDLNTKKAVYERLGVVGYWIVDPREPTLSVFELDAEGCYELVAEVKGGDAFHATAPFSVRIVPDDLLSPWGEPGSDERALRTSLS</sequence>
<accession>A0ABU0X1D9</accession>
<gene>
    <name evidence="2" type="ORF">CKY47_18505</name>
</gene>
<feature type="domain" description="Putative restriction endonuclease" evidence="1">
    <location>
        <begin position="16"/>
        <end position="170"/>
    </location>
</feature>